<accession>A0A5C3QK95</accession>
<feature type="transmembrane region" description="Helical" evidence="1">
    <location>
        <begin position="137"/>
        <end position="156"/>
    </location>
</feature>
<evidence type="ECO:0000313" key="3">
    <source>
        <dbReference type="Proteomes" id="UP000305067"/>
    </source>
</evidence>
<keyword evidence="3" id="KW-1185">Reference proteome</keyword>
<gene>
    <name evidence="2" type="ORF">BDV98DRAFT_61777</name>
</gene>
<sequence>MGSTILRQLKLKATCTSRTSSTGNIPSAANARIGSLVGSPSPYICAQSEFYYDGDWIEPKSMRLFFLGWGLWRSPPRYTVCEAVAQVVATCAVSAGVVNHTAYRRIEGNAYVVAGGHAQLNYPTLSEKILRPWAPPVLTLVSCVTLIISLLLRLLLLTGHLPPIL</sequence>
<dbReference type="Proteomes" id="UP000305067">
    <property type="component" value="Unassembled WGS sequence"/>
</dbReference>
<dbReference type="EMBL" id="ML178824">
    <property type="protein sequence ID" value="TFL01570.1"/>
    <property type="molecule type" value="Genomic_DNA"/>
</dbReference>
<proteinExistence type="predicted"/>
<keyword evidence="1" id="KW-1133">Transmembrane helix</keyword>
<organism evidence="2 3">
    <name type="scientific">Pterulicium gracile</name>
    <dbReference type="NCBI Taxonomy" id="1884261"/>
    <lineage>
        <taxon>Eukaryota</taxon>
        <taxon>Fungi</taxon>
        <taxon>Dikarya</taxon>
        <taxon>Basidiomycota</taxon>
        <taxon>Agaricomycotina</taxon>
        <taxon>Agaricomycetes</taxon>
        <taxon>Agaricomycetidae</taxon>
        <taxon>Agaricales</taxon>
        <taxon>Pleurotineae</taxon>
        <taxon>Pterulaceae</taxon>
        <taxon>Pterulicium</taxon>
    </lineage>
</organism>
<keyword evidence="1" id="KW-0472">Membrane</keyword>
<name>A0A5C3QK95_9AGAR</name>
<reference evidence="2 3" key="1">
    <citation type="journal article" date="2019" name="Nat. Ecol. Evol.">
        <title>Megaphylogeny resolves global patterns of mushroom evolution.</title>
        <authorList>
            <person name="Varga T."/>
            <person name="Krizsan K."/>
            <person name="Foldi C."/>
            <person name="Dima B."/>
            <person name="Sanchez-Garcia M."/>
            <person name="Sanchez-Ramirez S."/>
            <person name="Szollosi G.J."/>
            <person name="Szarkandi J.G."/>
            <person name="Papp V."/>
            <person name="Albert L."/>
            <person name="Andreopoulos W."/>
            <person name="Angelini C."/>
            <person name="Antonin V."/>
            <person name="Barry K.W."/>
            <person name="Bougher N.L."/>
            <person name="Buchanan P."/>
            <person name="Buyck B."/>
            <person name="Bense V."/>
            <person name="Catcheside P."/>
            <person name="Chovatia M."/>
            <person name="Cooper J."/>
            <person name="Damon W."/>
            <person name="Desjardin D."/>
            <person name="Finy P."/>
            <person name="Geml J."/>
            <person name="Haridas S."/>
            <person name="Hughes K."/>
            <person name="Justo A."/>
            <person name="Karasinski D."/>
            <person name="Kautmanova I."/>
            <person name="Kiss B."/>
            <person name="Kocsube S."/>
            <person name="Kotiranta H."/>
            <person name="LaButti K.M."/>
            <person name="Lechner B.E."/>
            <person name="Liimatainen K."/>
            <person name="Lipzen A."/>
            <person name="Lukacs Z."/>
            <person name="Mihaltcheva S."/>
            <person name="Morgado L.N."/>
            <person name="Niskanen T."/>
            <person name="Noordeloos M.E."/>
            <person name="Ohm R.A."/>
            <person name="Ortiz-Santana B."/>
            <person name="Ovrebo C."/>
            <person name="Racz N."/>
            <person name="Riley R."/>
            <person name="Savchenko A."/>
            <person name="Shiryaev A."/>
            <person name="Soop K."/>
            <person name="Spirin V."/>
            <person name="Szebenyi C."/>
            <person name="Tomsovsky M."/>
            <person name="Tulloss R.E."/>
            <person name="Uehling J."/>
            <person name="Grigoriev I.V."/>
            <person name="Vagvolgyi C."/>
            <person name="Papp T."/>
            <person name="Martin F.M."/>
            <person name="Miettinen O."/>
            <person name="Hibbett D.S."/>
            <person name="Nagy L.G."/>
        </authorList>
    </citation>
    <scope>NUCLEOTIDE SEQUENCE [LARGE SCALE GENOMIC DNA]</scope>
    <source>
        <strain evidence="2 3">CBS 309.79</strain>
    </source>
</reference>
<evidence type="ECO:0000313" key="2">
    <source>
        <dbReference type="EMBL" id="TFL01570.1"/>
    </source>
</evidence>
<keyword evidence="1" id="KW-0812">Transmembrane</keyword>
<protein>
    <submittedName>
        <fullName evidence="2">Uncharacterized protein</fullName>
    </submittedName>
</protein>
<evidence type="ECO:0000256" key="1">
    <source>
        <dbReference type="SAM" id="Phobius"/>
    </source>
</evidence>
<dbReference type="AlphaFoldDB" id="A0A5C3QK95"/>